<dbReference type="SMART" id="SM00847">
    <property type="entry name" value="HA2"/>
    <property type="match status" value="1"/>
</dbReference>
<keyword evidence="3 8" id="KW-0347">Helicase</keyword>
<reference evidence="8 9" key="1">
    <citation type="submission" date="2023-09" db="EMBL/GenBank/DDBJ databases">
        <title>Nesidiocoris tenuis whole genome shotgun sequence.</title>
        <authorList>
            <person name="Shibata T."/>
            <person name="Shimoda M."/>
            <person name="Kobayashi T."/>
            <person name="Uehara T."/>
        </authorList>
    </citation>
    <scope>NUCLEOTIDE SEQUENCE [LARGE SCALE GENOMIC DNA]</scope>
    <source>
        <strain evidence="8 9">Japan</strain>
    </source>
</reference>
<evidence type="ECO:0000256" key="1">
    <source>
        <dbReference type="ARBA" id="ARBA00022741"/>
    </source>
</evidence>
<dbReference type="SMART" id="SM00487">
    <property type="entry name" value="DEXDc"/>
    <property type="match status" value="1"/>
</dbReference>
<evidence type="ECO:0000256" key="3">
    <source>
        <dbReference type="ARBA" id="ARBA00022806"/>
    </source>
</evidence>
<dbReference type="InterPro" id="IPR007502">
    <property type="entry name" value="Helicase-assoc_dom"/>
</dbReference>
<keyword evidence="9" id="KW-1185">Reference proteome</keyword>
<dbReference type="PANTHER" id="PTHR18934:SF221">
    <property type="entry name" value="ATP-DEPENDENT RNA HELICASE DHX34-RELATED"/>
    <property type="match status" value="1"/>
</dbReference>
<dbReference type="PANTHER" id="PTHR18934">
    <property type="entry name" value="ATP-DEPENDENT RNA HELICASE"/>
    <property type="match status" value="1"/>
</dbReference>
<evidence type="ECO:0000259" key="7">
    <source>
        <dbReference type="PROSITE" id="PS51194"/>
    </source>
</evidence>
<dbReference type="GO" id="GO:0004386">
    <property type="term" value="F:helicase activity"/>
    <property type="evidence" value="ECO:0007669"/>
    <property type="project" value="UniProtKB-KW"/>
</dbReference>
<dbReference type="Gene3D" id="3.40.50.300">
    <property type="entry name" value="P-loop containing nucleotide triphosphate hydrolases"/>
    <property type="match status" value="2"/>
</dbReference>
<dbReference type="InterPro" id="IPR001650">
    <property type="entry name" value="Helicase_C-like"/>
</dbReference>
<dbReference type="InterPro" id="IPR027417">
    <property type="entry name" value="P-loop_NTPase"/>
</dbReference>
<dbReference type="Gene3D" id="1.20.120.1080">
    <property type="match status" value="1"/>
</dbReference>
<organism evidence="8 9">
    <name type="scientific">Nesidiocoris tenuis</name>
    <dbReference type="NCBI Taxonomy" id="355587"/>
    <lineage>
        <taxon>Eukaryota</taxon>
        <taxon>Metazoa</taxon>
        <taxon>Ecdysozoa</taxon>
        <taxon>Arthropoda</taxon>
        <taxon>Hexapoda</taxon>
        <taxon>Insecta</taxon>
        <taxon>Pterygota</taxon>
        <taxon>Neoptera</taxon>
        <taxon>Paraneoptera</taxon>
        <taxon>Hemiptera</taxon>
        <taxon>Heteroptera</taxon>
        <taxon>Panheteroptera</taxon>
        <taxon>Cimicomorpha</taxon>
        <taxon>Miridae</taxon>
        <taxon>Dicyphina</taxon>
        <taxon>Nesidiocoris</taxon>
    </lineage>
</organism>
<dbReference type="Pfam" id="PF07717">
    <property type="entry name" value="OB_NTP_bind"/>
    <property type="match status" value="1"/>
</dbReference>
<keyword evidence="4" id="KW-0067">ATP-binding</keyword>
<protein>
    <submittedName>
        <fullName evidence="8">ATP-dependent RNA helicase</fullName>
    </submittedName>
</protein>
<keyword evidence="2" id="KW-0378">Hydrolase</keyword>
<feature type="region of interest" description="Disordered" evidence="5">
    <location>
        <begin position="1028"/>
        <end position="1052"/>
    </location>
</feature>
<name>A0ABN7AYC0_9HEMI</name>
<gene>
    <name evidence="8" type="ORF">NTJ_08661</name>
</gene>
<evidence type="ECO:0000313" key="9">
    <source>
        <dbReference type="Proteomes" id="UP001307889"/>
    </source>
</evidence>
<dbReference type="Pfam" id="PF00271">
    <property type="entry name" value="Helicase_C"/>
    <property type="match status" value="1"/>
</dbReference>
<keyword evidence="1" id="KW-0547">Nucleotide-binding</keyword>
<dbReference type="SMART" id="SM00490">
    <property type="entry name" value="HELICc"/>
    <property type="match status" value="1"/>
</dbReference>
<dbReference type="Pfam" id="PF24485">
    <property type="entry name" value="zf-C2H2_DHX34"/>
    <property type="match status" value="1"/>
</dbReference>
<dbReference type="InterPro" id="IPR014001">
    <property type="entry name" value="Helicase_ATP-bd"/>
</dbReference>
<feature type="domain" description="Helicase C-terminal" evidence="7">
    <location>
        <begin position="330"/>
        <end position="498"/>
    </location>
</feature>
<accession>A0ABN7AYC0</accession>
<dbReference type="InterPro" id="IPR056382">
    <property type="entry name" value="DHX34_Znf-C2H2"/>
</dbReference>
<dbReference type="InterPro" id="IPR011545">
    <property type="entry name" value="DEAD/DEAH_box_helicase_dom"/>
</dbReference>
<proteinExistence type="predicted"/>
<dbReference type="CDD" id="cd18791">
    <property type="entry name" value="SF2_C_RHA"/>
    <property type="match status" value="1"/>
</dbReference>
<evidence type="ECO:0000256" key="2">
    <source>
        <dbReference type="ARBA" id="ARBA00022801"/>
    </source>
</evidence>
<dbReference type="Pfam" id="PF21010">
    <property type="entry name" value="HA2_C"/>
    <property type="match status" value="1"/>
</dbReference>
<feature type="domain" description="Helicase ATP-binding" evidence="6">
    <location>
        <begin position="134"/>
        <end position="294"/>
    </location>
</feature>
<dbReference type="PROSITE" id="PS51194">
    <property type="entry name" value="HELICASE_CTER"/>
    <property type="match status" value="1"/>
</dbReference>
<evidence type="ECO:0000313" key="8">
    <source>
        <dbReference type="EMBL" id="BES95851.1"/>
    </source>
</evidence>
<dbReference type="EMBL" id="AP028914">
    <property type="protein sequence ID" value="BES95851.1"/>
    <property type="molecule type" value="Genomic_DNA"/>
</dbReference>
<dbReference type="Proteomes" id="UP001307889">
    <property type="component" value="Chromosome 6"/>
</dbReference>
<evidence type="ECO:0000256" key="5">
    <source>
        <dbReference type="SAM" id="MobiDB-lite"/>
    </source>
</evidence>
<dbReference type="Pfam" id="PF00270">
    <property type="entry name" value="DEAD"/>
    <property type="match status" value="1"/>
</dbReference>
<dbReference type="InterPro" id="IPR011709">
    <property type="entry name" value="DEAD-box_helicase_OB_fold"/>
</dbReference>
<feature type="compositionally biased region" description="Basic and acidic residues" evidence="5">
    <location>
        <begin position="1028"/>
        <end position="1042"/>
    </location>
</feature>
<sequence>MSGRVSIDFEKRIYDLKRIFHLNDFITNYDDFYAFSKKFEAVQKKAAEAQKKIDDDAVLAKLKSRVKLTDDDAEKLELPSPRKARGIQSEILKKFLIVLLSYLDFKENEKSARLKKLKEAQENLPIFAYKDEIIESIKDNRITIIAGDTGCGKSTQVPQYLMNAGYTCIACTQPRRLACISLSKRVAYETQNKFGEKIGYQIRFERRRQRDTVILFLTEGLLLRQVSQDSTLADYDVVVLDEIHERHLHGDFLLGILKCLILQREDLKVVLMSATINISLFGDYFGDVAKVIQVPGRLYPIKVNFSEVPAELDKSRGKLDPQPYVRILQLIDQKFKPTDRGDVLIFVSGYNEITSILDAINQYNEKAKRWIALPLHSSLSIADQDKVFDYPPEGMRKCVVSTNIAETSVTIDGIRFVIDSGMVKEMSYDSTCKMQRLKEFWVSKASAEQRKGRAGRTGPGICYRLYTEKDYEAMSDYTTPEIQRVPLDSLLLQMISMGLPDARKFPFIEAPEDESIEYTIVALKQHGALSAEEKLTTVGNLLSKLPVDIPIGKMLVAGSMFHQIEPALSLAAALSVQSPMTNYAYRDVDCEKMRSDLESDHGDPITLLNCFREWLEVKNCRERGSISSRKWCKQRGLEEQRFYEMSKIRRQFKDLLADSGLLKSDSRDSLANMSSSERALRHGEVKLLKSLKRAANSDDGLERKKKYLKPDSWQIENEDDKAEQDIRDIDFRLKNTQTQLQDLISASTACSYTDLTILKLILANGLYPQFAIADELNHCKNTGDRLYHTNSKPYVFLHPTSYFGNHSDVLQLNDVDIVPHPMFNSRNPLSSNHQLLFYMSLLETNKPYLVNTMRMPAAESLLLFSNNLHTNSDFSRVICDSWIELRFVDGQVGEKLVVRMIQLREMWERLLKSRIEDKSTGNLEDELTSLLIKTMNFKVLYSVRRLLSADLKTTYVGPCVNTHSGENPFVKEFPLAPNEDVGGTRVAPYLTYDCLVDSPFVDDWQCPHCNLIAPLFTIQKYQHLSDAHADQSEQKSEDDFKKPTSSNATRYHCDSCDKTLYLSPVEILRHKKGHNS</sequence>
<evidence type="ECO:0000256" key="4">
    <source>
        <dbReference type="ARBA" id="ARBA00022840"/>
    </source>
</evidence>
<dbReference type="SUPFAM" id="SSF52540">
    <property type="entry name" value="P-loop containing nucleoside triphosphate hydrolases"/>
    <property type="match status" value="1"/>
</dbReference>
<dbReference type="PROSITE" id="PS51192">
    <property type="entry name" value="HELICASE_ATP_BIND_1"/>
    <property type="match status" value="1"/>
</dbReference>
<evidence type="ECO:0000259" key="6">
    <source>
        <dbReference type="PROSITE" id="PS51192"/>
    </source>
</evidence>